<proteinExistence type="predicted"/>
<name>A0A2A3E5U5_APICC</name>
<dbReference type="Proteomes" id="UP000242457">
    <property type="component" value="Unassembled WGS sequence"/>
</dbReference>
<dbReference type="AlphaFoldDB" id="A0A2A3E5U5"/>
<sequence>MGMITFRRRKETFSRTMGTMRNNFAAVFVLHILMHLTSQSLSLRGTNENSSKRNNPDLPICDEKLMLKLAEEDWSSDQDNFGKNSGRRSTRNVDVSTTDVIVYTIEGCLPSKIELVRVTDCT</sequence>
<evidence type="ECO:0000313" key="1">
    <source>
        <dbReference type="EMBL" id="PBC26652.1"/>
    </source>
</evidence>
<protein>
    <submittedName>
        <fullName evidence="1">Uncharacterized protein</fullName>
    </submittedName>
</protein>
<organism evidence="1 2">
    <name type="scientific">Apis cerana cerana</name>
    <name type="common">Oriental honeybee</name>
    <dbReference type="NCBI Taxonomy" id="94128"/>
    <lineage>
        <taxon>Eukaryota</taxon>
        <taxon>Metazoa</taxon>
        <taxon>Ecdysozoa</taxon>
        <taxon>Arthropoda</taxon>
        <taxon>Hexapoda</taxon>
        <taxon>Insecta</taxon>
        <taxon>Pterygota</taxon>
        <taxon>Neoptera</taxon>
        <taxon>Endopterygota</taxon>
        <taxon>Hymenoptera</taxon>
        <taxon>Apocrita</taxon>
        <taxon>Aculeata</taxon>
        <taxon>Apoidea</taxon>
        <taxon>Anthophila</taxon>
        <taxon>Apidae</taxon>
        <taxon>Apis</taxon>
    </lineage>
</organism>
<gene>
    <name evidence="1" type="ORF">APICC_08603</name>
</gene>
<keyword evidence="2" id="KW-1185">Reference proteome</keyword>
<evidence type="ECO:0000313" key="2">
    <source>
        <dbReference type="Proteomes" id="UP000242457"/>
    </source>
</evidence>
<reference evidence="1 2" key="1">
    <citation type="submission" date="2014-07" db="EMBL/GenBank/DDBJ databases">
        <title>Genomic and transcriptomic analysis on Apis cerana provide comprehensive insights into honey bee biology.</title>
        <authorList>
            <person name="Diao Q."/>
            <person name="Sun L."/>
            <person name="Zheng H."/>
            <person name="Zheng H."/>
            <person name="Xu S."/>
            <person name="Wang S."/>
            <person name="Zeng Z."/>
            <person name="Hu F."/>
            <person name="Su S."/>
            <person name="Wu J."/>
        </authorList>
    </citation>
    <scope>NUCLEOTIDE SEQUENCE [LARGE SCALE GENOMIC DNA]</scope>
    <source>
        <tissue evidence="1">Pupae without intestine</tissue>
    </source>
</reference>
<accession>A0A2A3E5U5</accession>
<dbReference type="OrthoDB" id="7679982at2759"/>
<dbReference type="EMBL" id="KZ288377">
    <property type="protein sequence ID" value="PBC26652.1"/>
    <property type="molecule type" value="Genomic_DNA"/>
</dbReference>